<dbReference type="Gene3D" id="1.10.3810.10">
    <property type="entry name" value="Biosynthetic peptidoglycan transglycosylase-like"/>
    <property type="match status" value="1"/>
</dbReference>
<dbReference type="Pfam" id="PF00912">
    <property type="entry name" value="Transgly"/>
    <property type="match status" value="1"/>
</dbReference>
<dbReference type="GO" id="GO:0008360">
    <property type="term" value="P:regulation of cell shape"/>
    <property type="evidence" value="ECO:0007669"/>
    <property type="project" value="UniProtKB-KW"/>
</dbReference>
<evidence type="ECO:0000256" key="13">
    <source>
        <dbReference type="ARBA" id="ARBA00049902"/>
    </source>
</evidence>
<dbReference type="KEGG" id="cei:CEPID_01350"/>
<dbReference type="PATRIC" id="fig|1050174.4.peg.275"/>
<dbReference type="Proteomes" id="UP000035368">
    <property type="component" value="Chromosome"/>
</dbReference>
<sequence length="791" mass="83569">MPKFQSSLKALAAVIAAGIVSAAALAPVASLSGVAIAQTERTMESDLTDLTDGVSPGVTTITDSQGKPIAWVYDQYRLDVKSEQIADVMKQAIVSIEDRRFYEHDGVDWRGTARAMVANVTSGGVSQGASTLNQQYVKNYLYLVDAQNEEEQAAAIETSAARKLREMRMASDLEKHLSKDEILTRYLNIVPYGNGAFGIQAAASTYFGVSAADLSVDQAAMLAGILQSSSALNPYTNPNGMLERRNQVLDAMVVSQHLTAEQAAQFKTKPLGVLDQPKRLPNGCISAGNNGFFCDYAIKYLQGHGVSKEQLTHGGLTVKTTLDPSVQEAAHNAVTRQANPQATGVAEVLNVVQPGKDSRRILAMTSSRTYGLNPEASETVLAQPASRSGNGAGSVFKIFTAAAAIEQGMGIETVLDVPRRVEMRGMGHGGAENCPADAYCVENAGVYRPQMSLKQALAQSPNTTFVKLIEQTGVPAAVDMAVRLGLRDYTDEGSFDGQASIAQYVKDHNMGSFTLGPMAVNPLQLSNVGATIASEGMWCEPNPIESVTDRFGQKVEVKHTPCEQAVDAKVATALGEALSDDVKNGTASDAARAAGWSAPTAAKTGTTESHQSAAFLGFNSNFAAAPYVYNDGTTTASLCTSPLRQCANGNLYGGMEPARAWFDVARNTPGAASGSLGKAAPEQVKGKTQALIDEVVGKPQATAKQLLESRGHQVKIESVPGPAYNRGTVVSARFDNLQGANPPVTLQISDGSQRPAPVVVPSQTYEEEPATPDSPPDLGAIIQNLLRQNGL</sequence>
<feature type="domain" description="Penicillin-binding protein transpeptidase" evidence="15">
    <location>
        <begin position="359"/>
        <end position="610"/>
    </location>
</feature>
<proteinExistence type="inferred from homology"/>
<keyword evidence="6" id="KW-0808">Transferase</keyword>
<dbReference type="FunFam" id="1.10.3810.10:FF:000001">
    <property type="entry name" value="Penicillin-binding protein 1A"/>
    <property type="match status" value="1"/>
</dbReference>
<evidence type="ECO:0000256" key="11">
    <source>
        <dbReference type="ARBA" id="ARBA00023316"/>
    </source>
</evidence>
<keyword evidence="8" id="KW-0133">Cell shape</keyword>
<evidence type="ECO:0000256" key="1">
    <source>
        <dbReference type="ARBA" id="ARBA00007090"/>
    </source>
</evidence>
<evidence type="ECO:0000256" key="8">
    <source>
        <dbReference type="ARBA" id="ARBA00022960"/>
    </source>
</evidence>
<dbReference type="Gene3D" id="3.40.710.10">
    <property type="entry name" value="DD-peptidase/beta-lactamase superfamily"/>
    <property type="match status" value="1"/>
</dbReference>
<evidence type="ECO:0000259" key="15">
    <source>
        <dbReference type="Pfam" id="PF00905"/>
    </source>
</evidence>
<dbReference type="GO" id="GO:0030288">
    <property type="term" value="C:outer membrane-bounded periplasmic space"/>
    <property type="evidence" value="ECO:0007669"/>
    <property type="project" value="TreeGrafter"/>
</dbReference>
<keyword evidence="11" id="KW-0961">Cell wall biogenesis/degradation</keyword>
<comment type="catalytic activity">
    <reaction evidence="13">
        <text>[GlcNAc-(1-&gt;4)-Mur2Ac(oyl-L-Ala-gamma-D-Glu-L-Lys-D-Ala-D-Ala)](n)-di-trans,octa-cis-undecaprenyl diphosphate + beta-D-GlcNAc-(1-&gt;4)-Mur2Ac(oyl-L-Ala-gamma-D-Glu-L-Lys-D-Ala-D-Ala)-di-trans,octa-cis-undecaprenyl diphosphate = [GlcNAc-(1-&gt;4)-Mur2Ac(oyl-L-Ala-gamma-D-Glu-L-Lys-D-Ala-D-Ala)](n+1)-di-trans,octa-cis-undecaprenyl diphosphate + di-trans,octa-cis-undecaprenyl diphosphate + H(+)</text>
        <dbReference type="Rhea" id="RHEA:23708"/>
        <dbReference type="Rhea" id="RHEA-COMP:9602"/>
        <dbReference type="Rhea" id="RHEA-COMP:9603"/>
        <dbReference type="ChEBI" id="CHEBI:15378"/>
        <dbReference type="ChEBI" id="CHEBI:58405"/>
        <dbReference type="ChEBI" id="CHEBI:60033"/>
        <dbReference type="ChEBI" id="CHEBI:78435"/>
        <dbReference type="EC" id="2.4.99.28"/>
    </reaction>
</comment>
<dbReference type="InterPro" id="IPR001264">
    <property type="entry name" value="Glyco_trans_51"/>
</dbReference>
<dbReference type="EMBL" id="CP011541">
    <property type="protein sequence ID" value="AKK02156.1"/>
    <property type="molecule type" value="Genomic_DNA"/>
</dbReference>
<evidence type="ECO:0000256" key="9">
    <source>
        <dbReference type="ARBA" id="ARBA00022984"/>
    </source>
</evidence>
<feature type="domain" description="Glycosyl transferase family 51" evidence="16">
    <location>
        <begin position="66"/>
        <end position="252"/>
    </location>
</feature>
<comment type="similarity">
    <text evidence="1">In the C-terminal section; belongs to the transpeptidase family.</text>
</comment>
<accession>A0A0G3GLT7</accession>
<evidence type="ECO:0000256" key="10">
    <source>
        <dbReference type="ARBA" id="ARBA00023268"/>
    </source>
</evidence>
<dbReference type="InterPro" id="IPR012338">
    <property type="entry name" value="Beta-lactam/transpept-like"/>
</dbReference>
<evidence type="ECO:0000256" key="2">
    <source>
        <dbReference type="ARBA" id="ARBA00007739"/>
    </source>
</evidence>
<dbReference type="AlphaFoldDB" id="A0A0G3GLT7"/>
<dbReference type="GO" id="GO:0008955">
    <property type="term" value="F:peptidoglycan glycosyltransferase activity"/>
    <property type="evidence" value="ECO:0007669"/>
    <property type="project" value="UniProtKB-EC"/>
</dbReference>
<dbReference type="PANTHER" id="PTHR32282">
    <property type="entry name" value="BINDING PROTEIN TRANSPEPTIDASE, PUTATIVE-RELATED"/>
    <property type="match status" value="1"/>
</dbReference>
<evidence type="ECO:0000259" key="16">
    <source>
        <dbReference type="Pfam" id="PF00912"/>
    </source>
</evidence>
<keyword evidence="18" id="KW-1185">Reference proteome</keyword>
<dbReference type="GO" id="GO:0008658">
    <property type="term" value="F:penicillin binding"/>
    <property type="evidence" value="ECO:0007669"/>
    <property type="project" value="InterPro"/>
</dbReference>
<dbReference type="SUPFAM" id="SSF53955">
    <property type="entry name" value="Lysozyme-like"/>
    <property type="match status" value="1"/>
</dbReference>
<organism evidence="17 18">
    <name type="scientific">Corynebacterium epidermidicanis</name>
    <dbReference type="NCBI Taxonomy" id="1050174"/>
    <lineage>
        <taxon>Bacteria</taxon>
        <taxon>Bacillati</taxon>
        <taxon>Actinomycetota</taxon>
        <taxon>Actinomycetes</taxon>
        <taxon>Mycobacteriales</taxon>
        <taxon>Corynebacteriaceae</taxon>
        <taxon>Corynebacterium</taxon>
    </lineage>
</organism>
<evidence type="ECO:0000256" key="6">
    <source>
        <dbReference type="ARBA" id="ARBA00022679"/>
    </source>
</evidence>
<comment type="similarity">
    <text evidence="2">In the N-terminal section; belongs to the glycosyltransferase 51 family.</text>
</comment>
<keyword evidence="9" id="KW-0573">Peptidoglycan synthesis</keyword>
<feature type="signal peptide" evidence="14">
    <location>
        <begin position="1"/>
        <end position="37"/>
    </location>
</feature>
<evidence type="ECO:0000256" key="7">
    <source>
        <dbReference type="ARBA" id="ARBA00022801"/>
    </source>
</evidence>
<dbReference type="STRING" id="1050174.CEPID_01350"/>
<dbReference type="SUPFAM" id="SSF56601">
    <property type="entry name" value="beta-lactamase/transpeptidase-like"/>
    <property type="match status" value="1"/>
</dbReference>
<name>A0A0G3GLT7_9CORY</name>
<evidence type="ECO:0000256" key="5">
    <source>
        <dbReference type="ARBA" id="ARBA00022676"/>
    </source>
</evidence>
<dbReference type="InterPro" id="IPR036950">
    <property type="entry name" value="PBP_transglycosylase"/>
</dbReference>
<feature type="chain" id="PRO_5038747739" evidence="14">
    <location>
        <begin position="38"/>
        <end position="791"/>
    </location>
</feature>
<comment type="catalytic activity">
    <reaction evidence="12">
        <text>Preferential cleavage: (Ac)2-L-Lys-D-Ala-|-D-Ala. Also transpeptidation of peptidyl-alanyl moieties that are N-acyl substituents of D-alanine.</text>
        <dbReference type="EC" id="3.4.16.4"/>
    </reaction>
</comment>
<evidence type="ECO:0000313" key="18">
    <source>
        <dbReference type="Proteomes" id="UP000035368"/>
    </source>
</evidence>
<dbReference type="PANTHER" id="PTHR32282:SF33">
    <property type="entry name" value="PEPTIDOGLYCAN GLYCOSYLTRANSFERASE"/>
    <property type="match status" value="1"/>
</dbReference>
<keyword evidence="5" id="KW-0328">Glycosyltransferase</keyword>
<evidence type="ECO:0000256" key="4">
    <source>
        <dbReference type="ARBA" id="ARBA00022670"/>
    </source>
</evidence>
<keyword evidence="14" id="KW-0732">Signal</keyword>
<dbReference type="Pfam" id="PF00905">
    <property type="entry name" value="Transpeptidase"/>
    <property type="match status" value="1"/>
</dbReference>
<dbReference type="InterPro" id="IPR050396">
    <property type="entry name" value="Glycosyltr_51/Transpeptidase"/>
</dbReference>
<evidence type="ECO:0000313" key="17">
    <source>
        <dbReference type="EMBL" id="AKK02156.1"/>
    </source>
</evidence>
<evidence type="ECO:0000256" key="12">
    <source>
        <dbReference type="ARBA" id="ARBA00034000"/>
    </source>
</evidence>
<dbReference type="GO" id="GO:0071555">
    <property type="term" value="P:cell wall organization"/>
    <property type="evidence" value="ECO:0007669"/>
    <property type="project" value="UniProtKB-KW"/>
</dbReference>
<dbReference type="GO" id="GO:0006508">
    <property type="term" value="P:proteolysis"/>
    <property type="evidence" value="ECO:0007669"/>
    <property type="project" value="UniProtKB-KW"/>
</dbReference>
<protein>
    <submittedName>
        <fullName evidence="17">Membrane carboxypeptidase (Penicillin-binding protein)</fullName>
    </submittedName>
</protein>
<evidence type="ECO:0000256" key="3">
    <source>
        <dbReference type="ARBA" id="ARBA00022645"/>
    </source>
</evidence>
<dbReference type="InterPro" id="IPR001460">
    <property type="entry name" value="PCN-bd_Tpept"/>
</dbReference>
<dbReference type="GO" id="GO:0009002">
    <property type="term" value="F:serine-type D-Ala-D-Ala carboxypeptidase activity"/>
    <property type="evidence" value="ECO:0007669"/>
    <property type="project" value="UniProtKB-EC"/>
</dbReference>
<keyword evidence="10" id="KW-0511">Multifunctional enzyme</keyword>
<gene>
    <name evidence="17" type="ORF">CEPID_01350</name>
</gene>
<dbReference type="GO" id="GO:0009252">
    <property type="term" value="P:peptidoglycan biosynthetic process"/>
    <property type="evidence" value="ECO:0007669"/>
    <property type="project" value="UniProtKB-KW"/>
</dbReference>
<keyword evidence="3 17" id="KW-0121">Carboxypeptidase</keyword>
<reference evidence="17 18" key="1">
    <citation type="submission" date="2015-05" db="EMBL/GenBank/DDBJ databases">
        <title>Complete genome sequence of Corynebacterium epidermidicanis DSM 45586, isolated from the skin of a dog suffering from pruritus.</title>
        <authorList>
            <person name="Ruckert C."/>
            <person name="Albersmeier A."/>
            <person name="Winkler A."/>
            <person name="Tauch A."/>
        </authorList>
    </citation>
    <scope>NUCLEOTIDE SEQUENCE [LARGE SCALE GENOMIC DNA]</scope>
    <source>
        <strain evidence="17 18">DSM 45586</strain>
    </source>
</reference>
<dbReference type="InterPro" id="IPR023346">
    <property type="entry name" value="Lysozyme-like_dom_sf"/>
</dbReference>
<evidence type="ECO:0000256" key="14">
    <source>
        <dbReference type="SAM" id="SignalP"/>
    </source>
</evidence>
<keyword evidence="4" id="KW-0645">Protease</keyword>
<dbReference type="RefSeq" id="WP_047239425.1">
    <property type="nucleotide sequence ID" value="NZ_CP011541.1"/>
</dbReference>
<keyword evidence="7" id="KW-0378">Hydrolase</keyword>